<protein>
    <submittedName>
        <fullName evidence="3">Uncharacterized protein</fullName>
    </submittedName>
</protein>
<dbReference type="AlphaFoldDB" id="A0AAN7YP45"/>
<proteinExistence type="predicted"/>
<keyword evidence="2" id="KW-0732">Signal</keyword>
<feature type="signal peptide" evidence="2">
    <location>
        <begin position="1"/>
        <end position="18"/>
    </location>
</feature>
<dbReference type="Proteomes" id="UP001344447">
    <property type="component" value="Unassembled WGS sequence"/>
</dbReference>
<feature type="region of interest" description="Disordered" evidence="1">
    <location>
        <begin position="214"/>
        <end position="248"/>
    </location>
</feature>
<keyword evidence="4" id="KW-1185">Reference proteome</keyword>
<evidence type="ECO:0000256" key="1">
    <source>
        <dbReference type="SAM" id="MobiDB-lite"/>
    </source>
</evidence>
<sequence length="442" mass="47011">MRLLLVLLVLLYVSFVYASDLTCKQLCADKKTCCSAPLDNEYYFKSIECVGGEGKSSSCSNKKYFAESEYFAKGSTITICGLNKESLIVKEGLGKHSSDGTYTDLASSVASMTSSISGAVSSMVSSLGGTDDAYDTDGAFRKKNPAYKGGNGKFKDEPLIIHADEKLGKHSSDGTYTDLASSVASMTSSISGAVSSMVSSLGGTDDAYDTDGAFRKKSPAYKGGNGKFKDEPSKLNSNEKLGKHSSDGTYTDLASSVASMTSSISGAVSSMVSSLGGTDDAYDTDGAFRKKNPAYKGGNGKFKDEPLIIHADEAQNESKNEHVEDIIKGQVYKGGDGGLVQDIIIGKCVKVSTVNSLGLTIKNLDKPVISGSKQICKDLFGSESCESEQHKIISVVQSTINDGFANNDAFDITQKDYEIIIKHGKILRNQCKLKGNCQFNRA</sequence>
<evidence type="ECO:0000313" key="4">
    <source>
        <dbReference type="Proteomes" id="UP001344447"/>
    </source>
</evidence>
<evidence type="ECO:0000256" key="2">
    <source>
        <dbReference type="SAM" id="SignalP"/>
    </source>
</evidence>
<gene>
    <name evidence="3" type="ORF">RB653_009924</name>
</gene>
<feature type="chain" id="PRO_5042944108" evidence="2">
    <location>
        <begin position="19"/>
        <end position="442"/>
    </location>
</feature>
<accession>A0AAN7YP45</accession>
<comment type="caution">
    <text evidence="3">The sequence shown here is derived from an EMBL/GenBank/DDBJ whole genome shotgun (WGS) entry which is preliminary data.</text>
</comment>
<evidence type="ECO:0000313" key="3">
    <source>
        <dbReference type="EMBL" id="KAK5574671.1"/>
    </source>
</evidence>
<name>A0AAN7YP45_9MYCE</name>
<dbReference type="EMBL" id="JAVFKY010000006">
    <property type="protein sequence ID" value="KAK5574671.1"/>
    <property type="molecule type" value="Genomic_DNA"/>
</dbReference>
<reference evidence="3 4" key="1">
    <citation type="submission" date="2023-11" db="EMBL/GenBank/DDBJ databases">
        <title>Dfirmibasis_genome.</title>
        <authorList>
            <person name="Edelbroek B."/>
            <person name="Kjellin J."/>
            <person name="Jerlstrom-Hultqvist J."/>
            <person name="Soderbom F."/>
        </authorList>
    </citation>
    <scope>NUCLEOTIDE SEQUENCE [LARGE SCALE GENOMIC DNA]</scope>
    <source>
        <strain evidence="3 4">TNS-C-14</strain>
    </source>
</reference>
<organism evidence="3 4">
    <name type="scientific">Dictyostelium firmibasis</name>
    <dbReference type="NCBI Taxonomy" id="79012"/>
    <lineage>
        <taxon>Eukaryota</taxon>
        <taxon>Amoebozoa</taxon>
        <taxon>Evosea</taxon>
        <taxon>Eumycetozoa</taxon>
        <taxon>Dictyostelia</taxon>
        <taxon>Dictyosteliales</taxon>
        <taxon>Dictyosteliaceae</taxon>
        <taxon>Dictyostelium</taxon>
    </lineage>
</organism>